<feature type="region of interest" description="Disordered" evidence="1">
    <location>
        <begin position="680"/>
        <end position="748"/>
    </location>
</feature>
<dbReference type="RefSeq" id="WP_204008368.1">
    <property type="nucleotide sequence ID" value="NZ_BOPG01000081.1"/>
</dbReference>
<feature type="region of interest" description="Disordered" evidence="1">
    <location>
        <begin position="379"/>
        <end position="557"/>
    </location>
</feature>
<dbReference type="EMBL" id="BOPG01000081">
    <property type="protein sequence ID" value="GIJ62614.1"/>
    <property type="molecule type" value="Genomic_DNA"/>
</dbReference>
<sequence>MADNWGATVDTTNYGNTVLGHDDWTPEDAWFNPINYSTSTYTITMLKPMVMNQQPFHISALADQFRNAGKLLKELETNVRAQSEKLYNDGWTDGLARNTFMQKGPGKVLAYLQQWQEVIVKNEQGLRHLLDPITHSQSEMDRIWKEYEAAVQQAGDPNNVTGSELNGIWEWYDMNPFNDLQELDNLLLQKVDKVKEKYDQMARDLVQTLAGAYWEGFMTMRDGVGAAYAPPNVIAAAPGSEVPWFTPPMPSMPNLNTAGLNQLNVNAQQLQQNLNAQQLQQLQNGLQNVQNLPGQPPNPNLPGLGPNGLPTNPVIGTPNPNLNQPALPPGVPAGLGGLGPRGMPAGLNAPSLGAMPGARGAVNPNGLNGLSAPPGLGSGLSRGVLGSPRGANGFGALPPPGRGLGKRQGPREGTLRSPAANYTATGSGAGGPGAVPNSLGRTSGAGGRMPPPASGLGRRQPGSRATGVPSVRAGGLGVPEAFSRGSMPSPVSPVLGRQSRRKARQGTDVPVVPPGQRGTFAPPTATAPVLNAATARGAGGIPPPSGVPPQRRTRRQQQRMAAAFAALAGGGPGGPNDPALPGPLGALQGLGGSGMPFAPGGMPPGRRDTSRYTGRPAANLVGNPDWLVETGPDEASSTAPVLRNQMAGDPETGAGTGAMLPPQAGATAPVLGGSRAAVRRAMADNRNRPGARQTAPTETELARRTRETEPEARPGEEEAFTVQTPGGPVLGSTPARPEEAPRPTIGNA</sequence>
<gene>
    <name evidence="2" type="ORF">Vau01_101300</name>
</gene>
<protein>
    <submittedName>
        <fullName evidence="2">Uncharacterized protein</fullName>
    </submittedName>
</protein>
<reference evidence="2" key="1">
    <citation type="submission" date="2021-01" db="EMBL/GenBank/DDBJ databases">
        <title>Whole genome shotgun sequence of Virgisporangium aurantiacum NBRC 16421.</title>
        <authorList>
            <person name="Komaki H."/>
            <person name="Tamura T."/>
        </authorList>
    </citation>
    <scope>NUCLEOTIDE SEQUENCE</scope>
    <source>
        <strain evidence="2">NBRC 16421</strain>
    </source>
</reference>
<evidence type="ECO:0000313" key="2">
    <source>
        <dbReference type="EMBL" id="GIJ62614.1"/>
    </source>
</evidence>
<keyword evidence="3" id="KW-1185">Reference proteome</keyword>
<accession>A0A8J3ZEC6</accession>
<dbReference type="AlphaFoldDB" id="A0A8J3ZEC6"/>
<organism evidence="2 3">
    <name type="scientific">Virgisporangium aurantiacum</name>
    <dbReference type="NCBI Taxonomy" id="175570"/>
    <lineage>
        <taxon>Bacteria</taxon>
        <taxon>Bacillati</taxon>
        <taxon>Actinomycetota</taxon>
        <taxon>Actinomycetes</taxon>
        <taxon>Micromonosporales</taxon>
        <taxon>Micromonosporaceae</taxon>
        <taxon>Virgisporangium</taxon>
    </lineage>
</organism>
<feature type="region of interest" description="Disordered" evidence="1">
    <location>
        <begin position="288"/>
        <end position="338"/>
    </location>
</feature>
<feature type="compositionally biased region" description="Low complexity" evidence="1">
    <location>
        <begin position="379"/>
        <end position="390"/>
    </location>
</feature>
<evidence type="ECO:0000313" key="3">
    <source>
        <dbReference type="Proteomes" id="UP000612585"/>
    </source>
</evidence>
<proteinExistence type="predicted"/>
<evidence type="ECO:0000256" key="1">
    <source>
        <dbReference type="SAM" id="MobiDB-lite"/>
    </source>
</evidence>
<dbReference type="Proteomes" id="UP000612585">
    <property type="component" value="Unassembled WGS sequence"/>
</dbReference>
<feature type="compositionally biased region" description="Basic and acidic residues" evidence="1">
    <location>
        <begin position="700"/>
        <end position="716"/>
    </location>
</feature>
<comment type="caution">
    <text evidence="2">The sequence shown here is derived from an EMBL/GenBank/DDBJ whole genome shotgun (WGS) entry which is preliminary data.</text>
</comment>
<name>A0A8J3ZEC6_9ACTN</name>
<feature type="compositionally biased region" description="Low complexity" evidence="1">
    <location>
        <begin position="301"/>
        <end position="325"/>
    </location>
</feature>